<keyword evidence="4" id="KW-1185">Reference proteome</keyword>
<keyword evidence="2" id="KW-1133">Transmembrane helix</keyword>
<protein>
    <submittedName>
        <fullName evidence="3">Uncharacterized protein</fullName>
    </submittedName>
</protein>
<feature type="transmembrane region" description="Helical" evidence="2">
    <location>
        <begin position="45"/>
        <end position="63"/>
    </location>
</feature>
<sequence length="347" mass="39103">MSTQCQGIKASQDILGIGIRVNFYYTMVFLAIIPRTPHTEELLNALYANAGLSGLGLLVTAVVQTVQKQLSLFEALFILHILFFLGTGAAPMGKYHWSRSRIVMGVFVQFTSVLGFTGWALYLWIYVKHFGPQPECNDYVKYVVMFFTVGATAPWLRILWIILLVGSALGLVVGFGVNAFFLLTMQHEEDNEEEEPEKTWYFSISIPLFLSAIYSTVMLELTVRRNSTNHHGVVTVDNSWAFGQILSVVMIVANLNEVLHFLFGFFARRRKSARERQAEEEMAVHEVDGRSTTVAFRPRGLPSRDAPQVNTSSEHEPLNLDKKHAVVSQISVDADLQMHDQPISMLR</sequence>
<organism evidence="3 4">
    <name type="scientific">Multifurca ochricompacta</name>
    <dbReference type="NCBI Taxonomy" id="376703"/>
    <lineage>
        <taxon>Eukaryota</taxon>
        <taxon>Fungi</taxon>
        <taxon>Dikarya</taxon>
        <taxon>Basidiomycota</taxon>
        <taxon>Agaricomycotina</taxon>
        <taxon>Agaricomycetes</taxon>
        <taxon>Russulales</taxon>
        <taxon>Russulaceae</taxon>
        <taxon>Multifurca</taxon>
    </lineage>
</organism>
<name>A0AAD4QQ44_9AGAM</name>
<evidence type="ECO:0000256" key="1">
    <source>
        <dbReference type="SAM" id="MobiDB-lite"/>
    </source>
</evidence>
<dbReference type="EMBL" id="WTXG01000007">
    <property type="protein sequence ID" value="KAI0304417.1"/>
    <property type="molecule type" value="Genomic_DNA"/>
</dbReference>
<dbReference type="AlphaFoldDB" id="A0AAD4QQ44"/>
<proteinExistence type="predicted"/>
<feature type="transmembrane region" description="Helical" evidence="2">
    <location>
        <begin position="162"/>
        <end position="183"/>
    </location>
</feature>
<feature type="transmembrane region" description="Helical" evidence="2">
    <location>
        <begin position="239"/>
        <end position="267"/>
    </location>
</feature>
<feature type="transmembrane region" description="Helical" evidence="2">
    <location>
        <begin position="14"/>
        <end position="33"/>
    </location>
</feature>
<feature type="transmembrane region" description="Helical" evidence="2">
    <location>
        <begin position="139"/>
        <end position="156"/>
    </location>
</feature>
<dbReference type="Proteomes" id="UP001203297">
    <property type="component" value="Unassembled WGS sequence"/>
</dbReference>
<evidence type="ECO:0000313" key="3">
    <source>
        <dbReference type="EMBL" id="KAI0304417.1"/>
    </source>
</evidence>
<keyword evidence="2" id="KW-0472">Membrane</keyword>
<feature type="transmembrane region" description="Helical" evidence="2">
    <location>
        <begin position="102"/>
        <end position="127"/>
    </location>
</feature>
<comment type="caution">
    <text evidence="3">The sequence shown here is derived from an EMBL/GenBank/DDBJ whole genome shotgun (WGS) entry which is preliminary data.</text>
</comment>
<feature type="transmembrane region" description="Helical" evidence="2">
    <location>
        <begin position="199"/>
        <end position="219"/>
    </location>
</feature>
<feature type="region of interest" description="Disordered" evidence="1">
    <location>
        <begin position="295"/>
        <end position="320"/>
    </location>
</feature>
<evidence type="ECO:0000313" key="4">
    <source>
        <dbReference type="Proteomes" id="UP001203297"/>
    </source>
</evidence>
<feature type="transmembrane region" description="Helical" evidence="2">
    <location>
        <begin position="70"/>
        <end position="90"/>
    </location>
</feature>
<reference evidence="3" key="1">
    <citation type="journal article" date="2022" name="New Phytol.">
        <title>Evolutionary transition to the ectomycorrhizal habit in the genomes of a hyperdiverse lineage of mushroom-forming fungi.</title>
        <authorList>
            <person name="Looney B."/>
            <person name="Miyauchi S."/>
            <person name="Morin E."/>
            <person name="Drula E."/>
            <person name="Courty P.E."/>
            <person name="Kohler A."/>
            <person name="Kuo A."/>
            <person name="LaButti K."/>
            <person name="Pangilinan J."/>
            <person name="Lipzen A."/>
            <person name="Riley R."/>
            <person name="Andreopoulos W."/>
            <person name="He G."/>
            <person name="Johnson J."/>
            <person name="Nolan M."/>
            <person name="Tritt A."/>
            <person name="Barry K.W."/>
            <person name="Grigoriev I.V."/>
            <person name="Nagy L.G."/>
            <person name="Hibbett D."/>
            <person name="Henrissat B."/>
            <person name="Matheny P.B."/>
            <person name="Labbe J."/>
            <person name="Martin F.M."/>
        </authorList>
    </citation>
    <scope>NUCLEOTIDE SEQUENCE</scope>
    <source>
        <strain evidence="3">BPL690</strain>
    </source>
</reference>
<accession>A0AAD4QQ44</accession>
<gene>
    <name evidence="3" type="ORF">B0F90DRAFT_1815748</name>
</gene>
<evidence type="ECO:0000256" key="2">
    <source>
        <dbReference type="SAM" id="Phobius"/>
    </source>
</evidence>
<keyword evidence="2" id="KW-0812">Transmembrane</keyword>